<dbReference type="AlphaFoldDB" id="A0A498JMQ4"/>
<evidence type="ECO:0000313" key="1">
    <source>
        <dbReference type="EMBL" id="RXH94601.1"/>
    </source>
</evidence>
<comment type="caution">
    <text evidence="1">The sequence shown here is derived from an EMBL/GenBank/DDBJ whole genome shotgun (WGS) entry which is preliminary data.</text>
</comment>
<accession>A0A498JMQ4</accession>
<keyword evidence="2" id="KW-1185">Reference proteome</keyword>
<gene>
    <name evidence="1" type="ORF">DVH24_024285</name>
</gene>
<sequence>MFTEKRPTKEMFKDSFNLHKRTMQIVDPALLAAVEENVPAAKGKEANYIIGETEAADKNMDYANTSEMNPFVILPIREIGLACS</sequence>
<reference evidence="1 2" key="1">
    <citation type="submission" date="2018-10" db="EMBL/GenBank/DDBJ databases">
        <title>A high-quality apple genome assembly.</title>
        <authorList>
            <person name="Hu J."/>
        </authorList>
    </citation>
    <scope>NUCLEOTIDE SEQUENCE [LARGE SCALE GENOMIC DNA]</scope>
    <source>
        <strain evidence="2">cv. HFTH1</strain>
        <tissue evidence="1">Young leaf</tissue>
    </source>
</reference>
<dbReference type="EMBL" id="RDQH01000333">
    <property type="protein sequence ID" value="RXH94601.1"/>
    <property type="molecule type" value="Genomic_DNA"/>
</dbReference>
<protein>
    <submittedName>
        <fullName evidence="1">Uncharacterized protein</fullName>
    </submittedName>
</protein>
<name>A0A498JMQ4_MALDO</name>
<evidence type="ECO:0000313" key="2">
    <source>
        <dbReference type="Proteomes" id="UP000290289"/>
    </source>
</evidence>
<proteinExistence type="predicted"/>
<dbReference type="Proteomes" id="UP000290289">
    <property type="component" value="Chromosome 7"/>
</dbReference>
<organism evidence="1 2">
    <name type="scientific">Malus domestica</name>
    <name type="common">Apple</name>
    <name type="synonym">Pyrus malus</name>
    <dbReference type="NCBI Taxonomy" id="3750"/>
    <lineage>
        <taxon>Eukaryota</taxon>
        <taxon>Viridiplantae</taxon>
        <taxon>Streptophyta</taxon>
        <taxon>Embryophyta</taxon>
        <taxon>Tracheophyta</taxon>
        <taxon>Spermatophyta</taxon>
        <taxon>Magnoliopsida</taxon>
        <taxon>eudicotyledons</taxon>
        <taxon>Gunneridae</taxon>
        <taxon>Pentapetalae</taxon>
        <taxon>rosids</taxon>
        <taxon>fabids</taxon>
        <taxon>Rosales</taxon>
        <taxon>Rosaceae</taxon>
        <taxon>Amygdaloideae</taxon>
        <taxon>Maleae</taxon>
        <taxon>Malus</taxon>
    </lineage>
</organism>